<dbReference type="SUPFAM" id="SSF53850">
    <property type="entry name" value="Periplasmic binding protein-like II"/>
    <property type="match status" value="1"/>
</dbReference>
<comment type="caution">
    <text evidence="6">The sequence shown here is derived from an EMBL/GenBank/DDBJ whole genome shotgun (WGS) entry which is preliminary data.</text>
</comment>
<keyword evidence="4" id="KW-0804">Transcription</keyword>
<dbReference type="PANTHER" id="PTHR30537:SF30">
    <property type="entry name" value="TRANSCRIPTIONAL REGULATOR-RELATED"/>
    <property type="match status" value="1"/>
</dbReference>
<proteinExistence type="inferred from homology"/>
<name>A0A3E0TNA3_9GAMM</name>
<dbReference type="EMBL" id="QUOU01000001">
    <property type="protein sequence ID" value="REL25495.1"/>
    <property type="molecule type" value="Genomic_DNA"/>
</dbReference>
<dbReference type="Pfam" id="PF00126">
    <property type="entry name" value="HTH_1"/>
    <property type="match status" value="1"/>
</dbReference>
<dbReference type="Gene3D" id="3.40.190.290">
    <property type="match status" value="1"/>
</dbReference>
<evidence type="ECO:0000313" key="6">
    <source>
        <dbReference type="EMBL" id="REL25495.1"/>
    </source>
</evidence>
<evidence type="ECO:0000256" key="2">
    <source>
        <dbReference type="ARBA" id="ARBA00023015"/>
    </source>
</evidence>
<gene>
    <name evidence="6" type="ORF">DXX93_02315</name>
</gene>
<feature type="domain" description="HTH lysR-type" evidence="5">
    <location>
        <begin position="1"/>
        <end position="59"/>
    </location>
</feature>
<accession>A0A3E0TNA3</accession>
<evidence type="ECO:0000313" key="7">
    <source>
        <dbReference type="Proteomes" id="UP000256478"/>
    </source>
</evidence>
<comment type="similarity">
    <text evidence="1">Belongs to the LysR transcriptional regulatory family.</text>
</comment>
<dbReference type="GO" id="GO:0043565">
    <property type="term" value="F:sequence-specific DNA binding"/>
    <property type="evidence" value="ECO:0007669"/>
    <property type="project" value="TreeGrafter"/>
</dbReference>
<dbReference type="GO" id="GO:0006351">
    <property type="term" value="P:DNA-templated transcription"/>
    <property type="evidence" value="ECO:0007669"/>
    <property type="project" value="TreeGrafter"/>
</dbReference>
<dbReference type="InterPro" id="IPR058163">
    <property type="entry name" value="LysR-type_TF_proteobact-type"/>
</dbReference>
<organism evidence="6 7">
    <name type="scientific">Thalassotalea euphylliae</name>
    <dbReference type="NCBI Taxonomy" id="1655234"/>
    <lineage>
        <taxon>Bacteria</taxon>
        <taxon>Pseudomonadati</taxon>
        <taxon>Pseudomonadota</taxon>
        <taxon>Gammaproteobacteria</taxon>
        <taxon>Alteromonadales</taxon>
        <taxon>Colwelliaceae</taxon>
        <taxon>Thalassotalea</taxon>
    </lineage>
</organism>
<dbReference type="InterPro" id="IPR005119">
    <property type="entry name" value="LysR_subst-bd"/>
</dbReference>
<dbReference type="Pfam" id="PF03466">
    <property type="entry name" value="LysR_substrate"/>
    <property type="match status" value="1"/>
</dbReference>
<dbReference type="PROSITE" id="PS50931">
    <property type="entry name" value="HTH_LYSR"/>
    <property type="match status" value="1"/>
</dbReference>
<keyword evidence="2" id="KW-0805">Transcription regulation</keyword>
<dbReference type="Gene3D" id="1.10.10.10">
    <property type="entry name" value="Winged helix-like DNA-binding domain superfamily/Winged helix DNA-binding domain"/>
    <property type="match status" value="1"/>
</dbReference>
<reference evidence="6 7" key="1">
    <citation type="submission" date="2018-08" db="EMBL/GenBank/DDBJ databases">
        <title>Thalassotalea euphylliae genome.</title>
        <authorList>
            <person name="Summers S."/>
            <person name="Rice S.A."/>
            <person name="Freckelton M.L."/>
            <person name="Nedved B.T."/>
            <person name="Hadfield M.G."/>
        </authorList>
    </citation>
    <scope>NUCLEOTIDE SEQUENCE [LARGE SCALE GENOMIC DNA]</scope>
    <source>
        <strain evidence="6 7">H1</strain>
    </source>
</reference>
<dbReference type="GO" id="GO:0003700">
    <property type="term" value="F:DNA-binding transcription factor activity"/>
    <property type="evidence" value="ECO:0007669"/>
    <property type="project" value="InterPro"/>
</dbReference>
<dbReference type="InterPro" id="IPR000847">
    <property type="entry name" value="LysR_HTH_N"/>
</dbReference>
<evidence type="ECO:0000256" key="3">
    <source>
        <dbReference type="ARBA" id="ARBA00023125"/>
    </source>
</evidence>
<evidence type="ECO:0000256" key="1">
    <source>
        <dbReference type="ARBA" id="ARBA00009437"/>
    </source>
</evidence>
<dbReference type="AlphaFoldDB" id="A0A3E0TNA3"/>
<dbReference type="InterPro" id="IPR036390">
    <property type="entry name" value="WH_DNA-bd_sf"/>
</dbReference>
<dbReference type="InterPro" id="IPR036388">
    <property type="entry name" value="WH-like_DNA-bd_sf"/>
</dbReference>
<dbReference type="RefSeq" id="WP_116006626.1">
    <property type="nucleotide sequence ID" value="NZ_QUOU01000001.1"/>
</dbReference>
<dbReference type="PANTHER" id="PTHR30537">
    <property type="entry name" value="HTH-TYPE TRANSCRIPTIONAL REGULATOR"/>
    <property type="match status" value="1"/>
</dbReference>
<dbReference type="SUPFAM" id="SSF46785">
    <property type="entry name" value="Winged helix' DNA-binding domain"/>
    <property type="match status" value="1"/>
</dbReference>
<keyword evidence="3" id="KW-0238">DNA-binding</keyword>
<evidence type="ECO:0000259" key="5">
    <source>
        <dbReference type="PROSITE" id="PS50931"/>
    </source>
</evidence>
<protein>
    <submittedName>
        <fullName evidence="6">LysR family transcriptional regulator</fullName>
    </submittedName>
</protein>
<dbReference type="FunFam" id="1.10.10.10:FF:000001">
    <property type="entry name" value="LysR family transcriptional regulator"/>
    <property type="match status" value="1"/>
</dbReference>
<dbReference type="OrthoDB" id="5825379at2"/>
<evidence type="ECO:0000256" key="4">
    <source>
        <dbReference type="ARBA" id="ARBA00023163"/>
    </source>
</evidence>
<sequence length="293" mass="32142">MKMLRNMSIFAQIVEAGSITEAAAALDLSKSVVSQHLSALESELGVLLIKRSTRKHTLTSAGRAFYQSCQEINRLSDFAWQQAQDATNVPKGKVTITAPNALMDAVIAPAIGKLVHQYPQLQPQLISADSQLDLMTDNIDLAIRVGESPVSNIKQRRIGEFRDVLCGTQRLLAKTEATQASYIANTWQPQHITHELHDSEGNQISYQATAQCRANSFYACLALIKQGAGIGLVPDFHFCQLKPLLVEAFPSFSMTSNRVYALHTYDNYLPASISVCINAIEEQFSQLSAQTSG</sequence>
<dbReference type="Proteomes" id="UP000256478">
    <property type="component" value="Unassembled WGS sequence"/>
</dbReference>